<dbReference type="PANTHER" id="PTHR34501:SF9">
    <property type="entry name" value="MAJOR OUTER MEMBRANE PROTEIN P.IA"/>
    <property type="match status" value="1"/>
</dbReference>
<keyword evidence="6 11" id="KW-0732">Signal</keyword>
<evidence type="ECO:0000256" key="1">
    <source>
        <dbReference type="ARBA" id="ARBA00004571"/>
    </source>
</evidence>
<keyword evidence="10" id="KW-0998">Cell outer membrane</keyword>
<comment type="caution">
    <text evidence="13">The sequence shown here is derived from an EMBL/GenBank/DDBJ whole genome shotgun (WGS) entry which is preliminary data.</text>
</comment>
<keyword evidence="14" id="KW-1185">Reference proteome</keyword>
<evidence type="ECO:0000256" key="4">
    <source>
        <dbReference type="ARBA" id="ARBA00022452"/>
    </source>
</evidence>
<name>A0ABY1Q473_9BURK</name>
<evidence type="ECO:0000313" key="14">
    <source>
        <dbReference type="Proteomes" id="UP001158049"/>
    </source>
</evidence>
<evidence type="ECO:0000256" key="7">
    <source>
        <dbReference type="ARBA" id="ARBA00023065"/>
    </source>
</evidence>
<sequence length="363" mass="38481">MQSKSTLVKLLMSTAIAAAFASPAFAQTSVNVEGIYDVYVGSMKNSGDTGRATKLDSGGMSTSYLGFKGAEDLGGGMKATFTLGAFFRGDAGQSGRFNGDTFFARDANVGLTGNFGAVTLGRSISPVTLPVFLFNPVGDSFSFSPLVLHNAVSTNAWTNTFAGDTGWSNAIRYTTPSFGGLTGNVYYQLGEQVGGGGKNNIGGNVLYFNGPLSLTVAYHDVEVNNPTDTTAAGPSIVKSIPVTATTNLTATEQKLWLVGAAYDFNVVKVFATYDQARHDTDLRDKTGTLGLSIPTGGAGKILGAVAQTRRTSGSFDERRRTTYSVGYDYSLSKRTELYAFLLNDKVTSFENEQSLALGVRHRF</sequence>
<keyword evidence="9" id="KW-0472">Membrane</keyword>
<keyword evidence="7" id="KW-0406">Ion transport</keyword>
<evidence type="ECO:0000256" key="2">
    <source>
        <dbReference type="ARBA" id="ARBA00011233"/>
    </source>
</evidence>
<evidence type="ECO:0000256" key="9">
    <source>
        <dbReference type="ARBA" id="ARBA00023136"/>
    </source>
</evidence>
<dbReference type="EMBL" id="FXUL01000005">
    <property type="protein sequence ID" value="SMP57727.1"/>
    <property type="molecule type" value="Genomic_DNA"/>
</dbReference>
<dbReference type="Gene3D" id="2.40.160.10">
    <property type="entry name" value="Porin"/>
    <property type="match status" value="1"/>
</dbReference>
<dbReference type="InterPro" id="IPR050298">
    <property type="entry name" value="Gram-neg_bact_OMP"/>
</dbReference>
<evidence type="ECO:0000256" key="10">
    <source>
        <dbReference type="ARBA" id="ARBA00023237"/>
    </source>
</evidence>
<dbReference type="InterPro" id="IPR023614">
    <property type="entry name" value="Porin_dom_sf"/>
</dbReference>
<comment type="subcellular location">
    <subcellularLocation>
        <location evidence="1">Cell outer membrane</location>
        <topology evidence="1">Multi-pass membrane protein</topology>
    </subcellularLocation>
</comment>
<dbReference type="SUPFAM" id="SSF56935">
    <property type="entry name" value="Porins"/>
    <property type="match status" value="1"/>
</dbReference>
<dbReference type="CDD" id="cd00342">
    <property type="entry name" value="gram_neg_porins"/>
    <property type="match status" value="1"/>
</dbReference>
<feature type="domain" description="Porin" evidence="12">
    <location>
        <begin position="14"/>
        <end position="341"/>
    </location>
</feature>
<evidence type="ECO:0000256" key="6">
    <source>
        <dbReference type="ARBA" id="ARBA00022729"/>
    </source>
</evidence>
<evidence type="ECO:0000259" key="12">
    <source>
        <dbReference type="Pfam" id="PF13609"/>
    </source>
</evidence>
<evidence type="ECO:0000313" key="13">
    <source>
        <dbReference type="EMBL" id="SMP57727.1"/>
    </source>
</evidence>
<gene>
    <name evidence="13" type="ORF">SAMN06295970_105150</name>
</gene>
<keyword evidence="8" id="KW-0626">Porin</keyword>
<dbReference type="InterPro" id="IPR033900">
    <property type="entry name" value="Gram_neg_porin_domain"/>
</dbReference>
<protein>
    <submittedName>
        <fullName evidence="13">Outer membrane protein (Porin)</fullName>
    </submittedName>
</protein>
<evidence type="ECO:0000256" key="3">
    <source>
        <dbReference type="ARBA" id="ARBA00022448"/>
    </source>
</evidence>
<keyword evidence="5" id="KW-0812">Transmembrane</keyword>
<dbReference type="RefSeq" id="WP_283442014.1">
    <property type="nucleotide sequence ID" value="NZ_FXUL01000005.1"/>
</dbReference>
<dbReference type="PANTHER" id="PTHR34501">
    <property type="entry name" value="PROTEIN YDDL-RELATED"/>
    <property type="match status" value="1"/>
</dbReference>
<evidence type="ECO:0000256" key="5">
    <source>
        <dbReference type="ARBA" id="ARBA00022692"/>
    </source>
</evidence>
<evidence type="ECO:0000256" key="11">
    <source>
        <dbReference type="SAM" id="SignalP"/>
    </source>
</evidence>
<proteinExistence type="predicted"/>
<keyword evidence="4" id="KW-1134">Transmembrane beta strand</keyword>
<comment type="subunit">
    <text evidence="2">Homotrimer.</text>
</comment>
<evidence type="ECO:0000256" key="8">
    <source>
        <dbReference type="ARBA" id="ARBA00023114"/>
    </source>
</evidence>
<organism evidence="13 14">
    <name type="scientific">Noviherbaspirillum suwonense</name>
    <dbReference type="NCBI Taxonomy" id="1224511"/>
    <lineage>
        <taxon>Bacteria</taxon>
        <taxon>Pseudomonadati</taxon>
        <taxon>Pseudomonadota</taxon>
        <taxon>Betaproteobacteria</taxon>
        <taxon>Burkholderiales</taxon>
        <taxon>Oxalobacteraceae</taxon>
        <taxon>Noviherbaspirillum</taxon>
    </lineage>
</organism>
<feature type="chain" id="PRO_5047507677" evidence="11">
    <location>
        <begin position="27"/>
        <end position="363"/>
    </location>
</feature>
<dbReference type="Pfam" id="PF13609">
    <property type="entry name" value="Porin_4"/>
    <property type="match status" value="1"/>
</dbReference>
<feature type="signal peptide" evidence="11">
    <location>
        <begin position="1"/>
        <end position="26"/>
    </location>
</feature>
<accession>A0ABY1Q473</accession>
<reference evidence="13 14" key="1">
    <citation type="submission" date="2017-05" db="EMBL/GenBank/DDBJ databases">
        <authorList>
            <person name="Varghese N."/>
            <person name="Submissions S."/>
        </authorList>
    </citation>
    <scope>NUCLEOTIDE SEQUENCE [LARGE SCALE GENOMIC DNA]</scope>
    <source>
        <strain evidence="13 14">DSM 26001</strain>
    </source>
</reference>
<keyword evidence="3" id="KW-0813">Transport</keyword>
<dbReference type="Proteomes" id="UP001158049">
    <property type="component" value="Unassembled WGS sequence"/>
</dbReference>